<sequence>MEEEIDAMSNLIAGEKSSSFRARTTSQLEATVEHVSTDAMTDPIKGHPFYLLRLSVGESEMAKLSGLTIIPGMPVEVFIDAGGRTMMEYLFDPLTAVLRKGMREE</sequence>
<keyword evidence="2" id="KW-0645">Protease</keyword>
<dbReference type="AlphaFoldDB" id="A0A450Z4D8"/>
<protein>
    <submittedName>
        <fullName evidence="2">Membrane fusion protein, protease secretion system/membrane fusion protein, epimerase transport system</fullName>
    </submittedName>
</protein>
<name>A0A450Z4D8_9GAMM</name>
<evidence type="ECO:0000259" key="1">
    <source>
        <dbReference type="Pfam" id="PF26002"/>
    </source>
</evidence>
<keyword evidence="2" id="KW-0378">Hydrolase</keyword>
<dbReference type="InterPro" id="IPR058982">
    <property type="entry name" value="Beta-barrel_AprE"/>
</dbReference>
<dbReference type="GO" id="GO:0008233">
    <property type="term" value="F:peptidase activity"/>
    <property type="evidence" value="ECO:0007669"/>
    <property type="project" value="UniProtKB-KW"/>
</dbReference>
<accession>A0A450Z4D8</accession>
<feature type="domain" description="AprE-like beta-barrel" evidence="1">
    <location>
        <begin position="18"/>
        <end position="81"/>
    </location>
</feature>
<dbReference type="Pfam" id="PF26002">
    <property type="entry name" value="Beta-barrel_AprE"/>
    <property type="match status" value="1"/>
</dbReference>
<proteinExistence type="predicted"/>
<organism evidence="2">
    <name type="scientific">Candidatus Kentrum sp. TC</name>
    <dbReference type="NCBI Taxonomy" id="2126339"/>
    <lineage>
        <taxon>Bacteria</taxon>
        <taxon>Pseudomonadati</taxon>
        <taxon>Pseudomonadota</taxon>
        <taxon>Gammaproteobacteria</taxon>
        <taxon>Candidatus Kentrum</taxon>
    </lineage>
</organism>
<reference evidence="2" key="1">
    <citation type="submission" date="2019-02" db="EMBL/GenBank/DDBJ databases">
        <authorList>
            <person name="Gruber-Vodicka R. H."/>
            <person name="Seah K. B. B."/>
        </authorList>
    </citation>
    <scope>NUCLEOTIDE SEQUENCE</scope>
    <source>
        <strain evidence="2">BECK_BZ125</strain>
    </source>
</reference>
<evidence type="ECO:0000313" key="2">
    <source>
        <dbReference type="EMBL" id="VFK48632.1"/>
    </source>
</evidence>
<dbReference type="PRINTS" id="PR01490">
    <property type="entry name" value="RTXTOXIND"/>
</dbReference>
<gene>
    <name evidence="2" type="ORF">BECKTC1821E_GA0114239_11222</name>
</gene>
<dbReference type="EMBL" id="CAADFT010000122">
    <property type="protein sequence ID" value="VFK48632.1"/>
    <property type="molecule type" value="Genomic_DNA"/>
</dbReference>
<dbReference type="GO" id="GO:0006508">
    <property type="term" value="P:proteolysis"/>
    <property type="evidence" value="ECO:0007669"/>
    <property type="project" value="UniProtKB-KW"/>
</dbReference>